<dbReference type="SUPFAM" id="SSF53041">
    <property type="entry name" value="Resolvase-like"/>
    <property type="match status" value="1"/>
</dbReference>
<organism evidence="4 5">
    <name type="scientific">Rhizocola hellebori</name>
    <dbReference type="NCBI Taxonomy" id="1392758"/>
    <lineage>
        <taxon>Bacteria</taxon>
        <taxon>Bacillati</taxon>
        <taxon>Actinomycetota</taxon>
        <taxon>Actinomycetes</taxon>
        <taxon>Micromonosporales</taxon>
        <taxon>Micromonosporaceae</taxon>
        <taxon>Rhizocola</taxon>
    </lineage>
</organism>
<dbReference type="Gene3D" id="3.90.1750.20">
    <property type="entry name" value="Putative Large Serine Recombinase, Chain B, Domain 2"/>
    <property type="match status" value="1"/>
</dbReference>
<dbReference type="InterPro" id="IPR006119">
    <property type="entry name" value="Resolv_N"/>
</dbReference>
<keyword evidence="2" id="KW-0233">DNA recombination</keyword>
<evidence type="ECO:0000256" key="2">
    <source>
        <dbReference type="ARBA" id="ARBA00023172"/>
    </source>
</evidence>
<dbReference type="Gene3D" id="3.40.50.1390">
    <property type="entry name" value="Resolvase, N-terminal catalytic domain"/>
    <property type="match status" value="1"/>
</dbReference>
<sequence length="614" mass="69114">MTTPPGPLDQGDVSSLDWLRHQAEHHVPESFPLASIPVAWLGRTSTDDAQDPTLSLPRQLDTSRKALPPGFVIVAKFYDVESGRTTMENRGKGNAHQHLDIPIARDGGIADLLAEAARSDRRFVAVVVESIERVARVTYFSTKIEFELEKAGVALLAADEGIDHRSIPNLDNGDAPYRKATSTLTRRIKQAISEWYVLNMLELTWGGLKTHTAQGYNIGKPPYGYKADRLKHPVKAKAREGKTKHRLIPDDRQGPVVTQIFLWRAIRRLGYDDIAHRLNLDPRRYPPPEPILGQGRHRVGAWTAGTVREVLTNPKHCGYMVWNRRKRGHADRSVKGRVNPPSAWVWSPRPTHEPLVTRELFDAANAVGRYRQGSHTTPGNSAEPKTKRSYRLRSYVFCQMCGRRYAGEMQKGHTYYRCSPDTKRHAHLPWFAQHPRAAYIREDLLIDPARRFFRDRIFGAGRQAMLTAAAKASDLTAQNEAASHERTLEAHLADLQHRQANLIGELEKFEPTGDDDVDAALRGAIKNRFAEIVAKQKSIKETLAANKDQTRAAALMDLTTLDQLPVTSIDISRLPEDEMRLLFDAFQLEIRVHPTEQELVIHVTVTSETAPILA</sequence>
<dbReference type="SMART" id="SM00857">
    <property type="entry name" value="Resolvase"/>
    <property type="match status" value="1"/>
</dbReference>
<name>A0A8J3Q9J0_9ACTN</name>
<dbReference type="PANTHER" id="PTHR30461">
    <property type="entry name" value="DNA-INVERTASE FROM LAMBDOID PROPHAGE"/>
    <property type="match status" value="1"/>
</dbReference>
<proteinExistence type="predicted"/>
<evidence type="ECO:0000313" key="4">
    <source>
        <dbReference type="EMBL" id="GIH05678.1"/>
    </source>
</evidence>
<gene>
    <name evidence="4" type="ORF">Rhe02_37450</name>
</gene>
<dbReference type="RefSeq" id="WP_203909527.1">
    <property type="nucleotide sequence ID" value="NZ_BONY01000021.1"/>
</dbReference>
<dbReference type="Proteomes" id="UP000612899">
    <property type="component" value="Unassembled WGS sequence"/>
</dbReference>
<dbReference type="PANTHER" id="PTHR30461:SF2">
    <property type="entry name" value="SERINE RECOMBINASE PINE-RELATED"/>
    <property type="match status" value="1"/>
</dbReference>
<reference evidence="4" key="1">
    <citation type="submission" date="2021-01" db="EMBL/GenBank/DDBJ databases">
        <title>Whole genome shotgun sequence of Rhizocola hellebori NBRC 109834.</title>
        <authorList>
            <person name="Komaki H."/>
            <person name="Tamura T."/>
        </authorList>
    </citation>
    <scope>NUCLEOTIDE SEQUENCE</scope>
    <source>
        <strain evidence="4">NBRC 109834</strain>
    </source>
</reference>
<dbReference type="InterPro" id="IPR036162">
    <property type="entry name" value="Resolvase-like_N_sf"/>
</dbReference>
<evidence type="ECO:0000256" key="1">
    <source>
        <dbReference type="ARBA" id="ARBA00023125"/>
    </source>
</evidence>
<dbReference type="PROSITE" id="PS51737">
    <property type="entry name" value="RECOMBINASE_DNA_BIND"/>
    <property type="match status" value="1"/>
</dbReference>
<evidence type="ECO:0000313" key="5">
    <source>
        <dbReference type="Proteomes" id="UP000612899"/>
    </source>
</evidence>
<dbReference type="GO" id="GO:0003677">
    <property type="term" value="F:DNA binding"/>
    <property type="evidence" value="ECO:0007669"/>
    <property type="project" value="UniProtKB-KW"/>
</dbReference>
<keyword evidence="5" id="KW-1185">Reference proteome</keyword>
<dbReference type="InterPro" id="IPR038109">
    <property type="entry name" value="DNA_bind_recomb_sf"/>
</dbReference>
<evidence type="ECO:0000259" key="3">
    <source>
        <dbReference type="PROSITE" id="PS51737"/>
    </source>
</evidence>
<dbReference type="Pfam" id="PF07508">
    <property type="entry name" value="Recombinase"/>
    <property type="match status" value="1"/>
</dbReference>
<dbReference type="EMBL" id="BONY01000021">
    <property type="protein sequence ID" value="GIH05678.1"/>
    <property type="molecule type" value="Genomic_DNA"/>
</dbReference>
<dbReference type="InterPro" id="IPR011109">
    <property type="entry name" value="DNA_bind_recombinase_dom"/>
</dbReference>
<dbReference type="AlphaFoldDB" id="A0A8J3Q9J0"/>
<dbReference type="GO" id="GO:0000150">
    <property type="term" value="F:DNA strand exchange activity"/>
    <property type="evidence" value="ECO:0007669"/>
    <property type="project" value="InterPro"/>
</dbReference>
<accession>A0A8J3Q9J0</accession>
<comment type="caution">
    <text evidence="4">The sequence shown here is derived from an EMBL/GenBank/DDBJ whole genome shotgun (WGS) entry which is preliminary data.</text>
</comment>
<feature type="domain" description="Recombinase" evidence="3">
    <location>
        <begin position="222"/>
        <end position="374"/>
    </location>
</feature>
<dbReference type="InterPro" id="IPR050639">
    <property type="entry name" value="SSR_resolvase"/>
</dbReference>
<protein>
    <recommendedName>
        <fullName evidence="3">Recombinase domain-containing protein</fullName>
    </recommendedName>
</protein>
<keyword evidence="1" id="KW-0238">DNA-binding</keyword>